<comment type="caution">
    <text evidence="2">The sequence shown here is derived from an EMBL/GenBank/DDBJ whole genome shotgun (WGS) entry which is preliminary data.</text>
</comment>
<feature type="compositionally biased region" description="Polar residues" evidence="1">
    <location>
        <begin position="164"/>
        <end position="174"/>
    </location>
</feature>
<evidence type="ECO:0000313" key="2">
    <source>
        <dbReference type="EMBL" id="RQG94426.1"/>
    </source>
</evidence>
<evidence type="ECO:0000313" key="3">
    <source>
        <dbReference type="Proteomes" id="UP000282323"/>
    </source>
</evidence>
<accession>A0A3N6MJN7</accession>
<evidence type="ECO:0000256" key="1">
    <source>
        <dbReference type="SAM" id="MobiDB-lite"/>
    </source>
</evidence>
<organism evidence="2 3">
    <name type="scientific">Natrarchaeobius chitinivorans</name>
    <dbReference type="NCBI Taxonomy" id="1679083"/>
    <lineage>
        <taxon>Archaea</taxon>
        <taxon>Methanobacteriati</taxon>
        <taxon>Methanobacteriota</taxon>
        <taxon>Stenosarchaea group</taxon>
        <taxon>Halobacteria</taxon>
        <taxon>Halobacteriales</taxon>
        <taxon>Natrialbaceae</taxon>
        <taxon>Natrarchaeobius</taxon>
    </lineage>
</organism>
<dbReference type="AlphaFoldDB" id="A0A3N6MJN7"/>
<proteinExistence type="predicted"/>
<protein>
    <submittedName>
        <fullName evidence="2">Uncharacterized protein</fullName>
    </submittedName>
</protein>
<name>A0A3N6MJN7_NATCH</name>
<dbReference type="OrthoDB" id="320255at2157"/>
<sequence>MSTATARFDGDGFVPFFRRYTKTWIHAVATAGLTAFGTLTFVDRWFAVLAIGSYVLPPIALYVSGGRASVDGEEEDVQRRSSVAESETERGGLERSERKREENRSRTTTEPDDRGDALEGEHERDSLEGEHERDSLEGEHERDGLEGEHERDSLETGVDGTATEDGTTIEQSGAETDRPRWGRVDSPTETTLSDVVVTDTDAAYAVGERGFVVTGGGQGSWNVLLEDGPAASGNDLRGVDATDDGGAVWIAGDSGSLGRIEADSGRHADYTAPRDLTDNWLGVAVGGPAGNETILLIDGSGEVLRGRYRDGDLEWAEPVKPGGGSSLSGVVLADESTGLCCDTNDGVFRTDDGGKSFDRIGLGGADGTLEDVAADGDGSALVCADDGVVHRFDGTTWTPERVGEAALTGITRSGDRIAVCSADGSVYERTADSTDWDRFETDVGLLAASLGPDRSVAVGDAGAIVERN</sequence>
<feature type="region of interest" description="Disordered" evidence="1">
    <location>
        <begin position="68"/>
        <end position="191"/>
    </location>
</feature>
<feature type="compositionally biased region" description="Basic and acidic residues" evidence="1">
    <location>
        <begin position="87"/>
        <end position="154"/>
    </location>
</feature>
<dbReference type="RefSeq" id="WP_124195861.1">
    <property type="nucleotide sequence ID" value="NZ_REGA01000009.1"/>
</dbReference>
<gene>
    <name evidence="2" type="ORF">EA473_12040</name>
</gene>
<dbReference type="SUPFAM" id="SSF101898">
    <property type="entry name" value="NHL repeat"/>
    <property type="match status" value="1"/>
</dbReference>
<dbReference type="Proteomes" id="UP000282323">
    <property type="component" value="Unassembled WGS sequence"/>
</dbReference>
<keyword evidence="3" id="KW-1185">Reference proteome</keyword>
<reference evidence="2 3" key="1">
    <citation type="submission" date="2018-10" db="EMBL/GenBank/DDBJ databases">
        <title>Natrarchaeobius chitinivorans gen. nov., sp. nov., and Natrarchaeobius haloalkaliphilus sp. nov., alkaliphilic, chitin-utilizing haloarchaea from hypersaline alkaline lakes.</title>
        <authorList>
            <person name="Sorokin D.Y."/>
            <person name="Elcheninov A.G."/>
            <person name="Kostrikina N.A."/>
            <person name="Bale N.J."/>
            <person name="Sinninghe Damste J.S."/>
            <person name="Khijniak T.V."/>
            <person name="Kublanov I.V."/>
            <person name="Toshchakov S.V."/>
        </authorList>
    </citation>
    <scope>NUCLEOTIDE SEQUENCE [LARGE SCALE GENOMIC DNA]</scope>
    <source>
        <strain evidence="2 3">AArcht4T</strain>
    </source>
</reference>
<dbReference type="EMBL" id="REGA01000009">
    <property type="protein sequence ID" value="RQG94426.1"/>
    <property type="molecule type" value="Genomic_DNA"/>
</dbReference>